<sequence>MVFCRGCGQELHESAPLCPHCGAPQTVASAPRFADAGGFFDYALRPFRQYAVFSGRARRKEYWYFLLFLMGVNFMLGFFAGLFQSSSIGMLSTLLVLVTFLPGVAVGVRRLHDSNRSGWWLLLPIVNLILLCQDSEPGSNRYGPSPKYPGQADFSAP</sequence>
<evidence type="ECO:0000313" key="3">
    <source>
        <dbReference type="Proteomes" id="UP000444316"/>
    </source>
</evidence>
<evidence type="ECO:0000256" key="1">
    <source>
        <dbReference type="SAM" id="Phobius"/>
    </source>
</evidence>
<comment type="caution">
    <text evidence="2">The sequence shown here is derived from an EMBL/GenBank/DDBJ whole genome shotgun (WGS) entry which is preliminary data.</text>
</comment>
<dbReference type="GO" id="GO:0005886">
    <property type="term" value="C:plasma membrane"/>
    <property type="evidence" value="ECO:0007669"/>
    <property type="project" value="TreeGrafter"/>
</dbReference>
<feature type="transmembrane region" description="Helical" evidence="1">
    <location>
        <begin position="88"/>
        <end position="108"/>
    </location>
</feature>
<gene>
    <name evidence="2" type="ORF">GTP23_11005</name>
</gene>
<organism evidence="2 3">
    <name type="scientific">Duganella fentianensis</name>
    <dbReference type="NCBI Taxonomy" id="2692177"/>
    <lineage>
        <taxon>Bacteria</taxon>
        <taxon>Pseudomonadati</taxon>
        <taxon>Pseudomonadota</taxon>
        <taxon>Betaproteobacteria</taxon>
        <taxon>Burkholderiales</taxon>
        <taxon>Oxalobacteraceae</taxon>
        <taxon>Telluria group</taxon>
        <taxon>Duganella</taxon>
    </lineage>
</organism>
<dbReference type="PANTHER" id="PTHR34980">
    <property type="entry name" value="INNER MEMBRANE PROTEIN-RELATED-RELATED"/>
    <property type="match status" value="1"/>
</dbReference>
<keyword evidence="1" id="KW-0812">Transmembrane</keyword>
<dbReference type="InterPro" id="IPR008523">
    <property type="entry name" value="DUF805"/>
</dbReference>
<feature type="transmembrane region" description="Helical" evidence="1">
    <location>
        <begin position="62"/>
        <end position="82"/>
    </location>
</feature>
<proteinExistence type="predicted"/>
<dbReference type="AlphaFoldDB" id="A0A845I1B2"/>
<accession>A0A845I1B2</accession>
<reference evidence="2" key="1">
    <citation type="submission" date="2019-12" db="EMBL/GenBank/DDBJ databases">
        <title>Novel species isolated from a subtropical stream in China.</title>
        <authorList>
            <person name="Lu H."/>
        </authorList>
    </citation>
    <scope>NUCLEOTIDE SEQUENCE [LARGE SCALE GENOMIC DNA]</scope>
    <source>
        <strain evidence="2">FT93W</strain>
    </source>
</reference>
<keyword evidence="1" id="KW-1133">Transmembrane helix</keyword>
<keyword evidence="3" id="KW-1185">Reference proteome</keyword>
<dbReference type="PANTHER" id="PTHR34980:SF2">
    <property type="entry name" value="INNER MEMBRANE PROTEIN YHAH-RELATED"/>
    <property type="match status" value="1"/>
</dbReference>
<keyword evidence="1" id="KW-0472">Membrane</keyword>
<protein>
    <submittedName>
        <fullName evidence="2">DUF805 domain-containing protein</fullName>
    </submittedName>
</protein>
<evidence type="ECO:0000313" key="2">
    <source>
        <dbReference type="EMBL" id="MYN45575.1"/>
    </source>
</evidence>
<dbReference type="Pfam" id="PF05656">
    <property type="entry name" value="DUF805"/>
    <property type="match status" value="1"/>
</dbReference>
<name>A0A845I1B2_9BURK</name>
<dbReference type="Proteomes" id="UP000444316">
    <property type="component" value="Unassembled WGS sequence"/>
</dbReference>
<dbReference type="EMBL" id="WWCL01000002">
    <property type="protein sequence ID" value="MYN45575.1"/>
    <property type="molecule type" value="Genomic_DNA"/>
</dbReference>